<feature type="region of interest" description="Disordered" evidence="2">
    <location>
        <begin position="70"/>
        <end position="95"/>
    </location>
</feature>
<sequence length="330" mass="37608">MADKIAPILMDLPLEVRHAIFKYVAARDVEPRKLLRYWLEKKEVKALIAQEMTNNPNAPTPQAVYSDHEEYELNEDEDEDSDEAEQEFHDEDDEEAEADLLVYGDYPEAEEEEENATIDGTHQILPSTITFHFLSSDPAQVETIEQTTANVQAADELEKEAEEELNNEAKNWFYDVATLRIDATGSFAHTSFFEETFSQITDAAFSPMKNIRKVEVTFVWDSTWIRADTAGCVGAIFPALLGQRSSFVHRILLMAPDLKEVVIHWHDSAHDDESVSLMLDTLAPFHTLPATILIHEHYIPADARPNKRSTAGKRRVEFQNILDMGLDRLF</sequence>
<dbReference type="AlphaFoldDB" id="A0A834S473"/>
<evidence type="ECO:0000313" key="4">
    <source>
        <dbReference type="Proteomes" id="UP000245464"/>
    </source>
</evidence>
<dbReference type="GeneID" id="6349543"/>
<name>A0A834S473_9PLEO</name>
<protein>
    <submittedName>
        <fullName evidence="3">Uncharacterized protein</fullName>
    </submittedName>
</protein>
<evidence type="ECO:0000256" key="1">
    <source>
        <dbReference type="SAM" id="Coils"/>
    </source>
</evidence>
<comment type="caution">
    <text evidence="3">The sequence shown here is derived from an EMBL/GenBank/DDBJ whole genome shotgun (WGS) entry which is preliminary data.</text>
</comment>
<reference evidence="3 4" key="1">
    <citation type="journal article" date="2018" name="BMC Genomics">
        <title>Comparative genomics of the wheat fungal pathogen Pyrenophora tritici-repentis reveals chromosomal variations and genome plasticity.</title>
        <authorList>
            <person name="Moolhuijzen P."/>
            <person name="See P.T."/>
            <person name="Hane J.K."/>
            <person name="Shi G."/>
            <person name="Liu Z."/>
            <person name="Oliver R.P."/>
            <person name="Moffat C.S."/>
        </authorList>
    </citation>
    <scope>NUCLEOTIDE SEQUENCE [LARGE SCALE GENOMIC DNA]</scope>
    <source>
        <strain evidence="3">M4</strain>
    </source>
</reference>
<dbReference type="RefSeq" id="XP_065964583.1">
    <property type="nucleotide sequence ID" value="XM_066105956.1"/>
</dbReference>
<gene>
    <name evidence="3" type="ORF">PtrM4_071700</name>
</gene>
<keyword evidence="1" id="KW-0175">Coiled coil</keyword>
<accession>A0A834S473</accession>
<feature type="coiled-coil region" evidence="1">
    <location>
        <begin position="144"/>
        <end position="171"/>
    </location>
</feature>
<dbReference type="KEGG" id="ptrr:6349543"/>
<dbReference type="Proteomes" id="UP000245464">
    <property type="component" value="Chromosome 2"/>
</dbReference>
<dbReference type="EMBL" id="NQIK02000002">
    <property type="protein sequence ID" value="KAF7575546.1"/>
    <property type="molecule type" value="Genomic_DNA"/>
</dbReference>
<organism evidence="3 4">
    <name type="scientific">Pyrenophora tritici-repentis</name>
    <dbReference type="NCBI Taxonomy" id="45151"/>
    <lineage>
        <taxon>Eukaryota</taxon>
        <taxon>Fungi</taxon>
        <taxon>Dikarya</taxon>
        <taxon>Ascomycota</taxon>
        <taxon>Pezizomycotina</taxon>
        <taxon>Dothideomycetes</taxon>
        <taxon>Pleosporomycetidae</taxon>
        <taxon>Pleosporales</taxon>
        <taxon>Pleosporineae</taxon>
        <taxon>Pleosporaceae</taxon>
        <taxon>Pyrenophora</taxon>
    </lineage>
</organism>
<evidence type="ECO:0000256" key="2">
    <source>
        <dbReference type="SAM" id="MobiDB-lite"/>
    </source>
</evidence>
<proteinExistence type="predicted"/>
<evidence type="ECO:0000313" key="3">
    <source>
        <dbReference type="EMBL" id="KAF7575546.1"/>
    </source>
</evidence>